<dbReference type="SUPFAM" id="SSF52402">
    <property type="entry name" value="Adenine nucleotide alpha hydrolases-like"/>
    <property type="match status" value="1"/>
</dbReference>
<protein>
    <recommendedName>
        <fullName evidence="3">asparagine synthase (glutamine-hydrolyzing)</fullName>
        <ecNumber evidence="3">6.3.5.4</ecNumber>
    </recommendedName>
</protein>
<reference evidence="7 8" key="1">
    <citation type="submission" date="2013-04" db="EMBL/GenBank/DDBJ databases">
        <title>Oceanococcus atlanticus 22II-S10r2 Genome Sequencing.</title>
        <authorList>
            <person name="Lai Q."/>
            <person name="Li G."/>
            <person name="Shao Z."/>
        </authorList>
    </citation>
    <scope>NUCLEOTIDE SEQUENCE [LARGE SCALE GENOMIC DNA]</scope>
    <source>
        <strain evidence="7 8">22II-S10r2</strain>
    </source>
</reference>
<dbReference type="Gene3D" id="3.60.20.10">
    <property type="entry name" value="Glutamine Phosphoribosylpyrophosphate, subunit 1, domain 1"/>
    <property type="match status" value="1"/>
</dbReference>
<feature type="site" description="Important for beta-aspartyl-AMP intermediate formation" evidence="5">
    <location>
        <position position="310"/>
    </location>
</feature>
<evidence type="ECO:0000256" key="1">
    <source>
        <dbReference type="ARBA" id="ARBA00005187"/>
    </source>
</evidence>
<dbReference type="PANTHER" id="PTHR43284">
    <property type="entry name" value="ASPARAGINE SYNTHETASE (GLUTAMINE-HYDROLYZING)"/>
    <property type="match status" value="1"/>
</dbReference>
<dbReference type="EMBL" id="AQQV01000001">
    <property type="protein sequence ID" value="ORE89219.1"/>
    <property type="molecule type" value="Genomic_DNA"/>
</dbReference>
<comment type="catalytic activity">
    <reaction evidence="4">
        <text>L-aspartate + L-glutamine + ATP + H2O = L-asparagine + L-glutamate + AMP + diphosphate + H(+)</text>
        <dbReference type="Rhea" id="RHEA:12228"/>
        <dbReference type="ChEBI" id="CHEBI:15377"/>
        <dbReference type="ChEBI" id="CHEBI:15378"/>
        <dbReference type="ChEBI" id="CHEBI:29985"/>
        <dbReference type="ChEBI" id="CHEBI:29991"/>
        <dbReference type="ChEBI" id="CHEBI:30616"/>
        <dbReference type="ChEBI" id="CHEBI:33019"/>
        <dbReference type="ChEBI" id="CHEBI:58048"/>
        <dbReference type="ChEBI" id="CHEBI:58359"/>
        <dbReference type="ChEBI" id="CHEBI:456215"/>
        <dbReference type="EC" id="6.3.5.4"/>
    </reaction>
</comment>
<organism evidence="7 8">
    <name type="scientific">Oceanococcus atlanticus</name>
    <dbReference type="NCBI Taxonomy" id="1317117"/>
    <lineage>
        <taxon>Bacteria</taxon>
        <taxon>Pseudomonadati</taxon>
        <taxon>Pseudomonadota</taxon>
        <taxon>Gammaproteobacteria</taxon>
        <taxon>Chromatiales</taxon>
        <taxon>Oceanococcaceae</taxon>
        <taxon>Oceanococcus</taxon>
    </lineage>
</organism>
<comment type="pathway">
    <text evidence="1">Amino-acid biosynthesis; L-asparagine biosynthesis; L-asparagine from L-aspartate (L-Gln route): step 1/1.</text>
</comment>
<comment type="similarity">
    <text evidence="2">Belongs to the asparagine synthetase family.</text>
</comment>
<accession>A0A1Y1SJ42</accession>
<dbReference type="Pfam" id="PF00733">
    <property type="entry name" value="Asn_synthase"/>
    <property type="match status" value="1"/>
</dbReference>
<evidence type="ECO:0000256" key="2">
    <source>
        <dbReference type="ARBA" id="ARBA00005752"/>
    </source>
</evidence>
<dbReference type="InterPro" id="IPR029055">
    <property type="entry name" value="Ntn_hydrolases_N"/>
</dbReference>
<dbReference type="Proteomes" id="UP000192342">
    <property type="component" value="Unassembled WGS sequence"/>
</dbReference>
<dbReference type="PIRSF" id="PIRSF001589">
    <property type="entry name" value="Asn_synthetase_glu-h"/>
    <property type="match status" value="1"/>
</dbReference>
<dbReference type="STRING" id="1317117.ATO7_05050"/>
<proteinExistence type="inferred from homology"/>
<dbReference type="AlphaFoldDB" id="A0A1Y1SJ42"/>
<dbReference type="InterPro" id="IPR001962">
    <property type="entry name" value="Asn_synthase"/>
</dbReference>
<dbReference type="EC" id="6.3.5.4" evidence="3"/>
<evidence type="ECO:0000256" key="4">
    <source>
        <dbReference type="ARBA" id="ARBA00048741"/>
    </source>
</evidence>
<dbReference type="InterPro" id="IPR051786">
    <property type="entry name" value="ASN_synthetase/amidase"/>
</dbReference>
<dbReference type="InterPro" id="IPR006426">
    <property type="entry name" value="Asn_synth_AEB"/>
</dbReference>
<comment type="caution">
    <text evidence="7">The sequence shown here is derived from an EMBL/GenBank/DDBJ whole genome shotgun (WGS) entry which is preliminary data.</text>
</comment>
<gene>
    <name evidence="7" type="ORF">ATO7_05050</name>
</gene>
<feature type="domain" description="Asparagine synthetase" evidence="6">
    <location>
        <begin position="187"/>
        <end position="537"/>
    </location>
</feature>
<evidence type="ECO:0000256" key="3">
    <source>
        <dbReference type="ARBA" id="ARBA00012737"/>
    </source>
</evidence>
<dbReference type="InterPro" id="IPR014729">
    <property type="entry name" value="Rossmann-like_a/b/a_fold"/>
</dbReference>
<name>A0A1Y1SJ42_9GAMM</name>
<dbReference type="PANTHER" id="PTHR43284:SF1">
    <property type="entry name" value="ASPARAGINE SYNTHETASE"/>
    <property type="match status" value="1"/>
</dbReference>
<evidence type="ECO:0000313" key="7">
    <source>
        <dbReference type="EMBL" id="ORE89219.1"/>
    </source>
</evidence>
<sequence>MPGLLIVRSDSHHEGVRRLALPTGPDFSSAQASGVRLNCVGHCDIQGAGSAAEFLLQRLLDAGLGGVGNLSGAFAAVIEFPEGLVAVCDRAGNRPLYRHRAGRSVVIGTCLAAVAREAGTNALDRRWEDFLLSYEFIPGQDTVYQGVSSLMPGVPLVEGAMPCSFGDSGVADSGDDAGDVFSGSLEVDTALEQAFESTFKGLPERVAVLMGGFDSALLASLLVRRGHDVSTYTFRYQEPGFTQPLAAEVADQLGIAHHWVDLTPDVLLRGLTDYARHFGQPAGQAHYLVFTAHACQQVAADGITHCLTGDGCDGLFLGYPTVARRVHLLQLLARLPSVLRRTVYAACANSRAERMLGHPVRVLRNIMSLLERDEIVRGYLAARTFDPVSLRNLRRHAPADVMDVESVLAQLAEHTRSMTPLKRAYSAKSSVGLNRSKLAGAAAASGLSIRAPFMHEAMASVAAKVPEHLMRDQSSLRLGLGKAVLLDFCNRRGLLQPDVIYQEKRSPVHAPVDLWYRRELRSSVQELFLDLPFECKPGAGAALFGFPLAHRLYRRYATIDKFTSQQLGLLASYARFGRGLD</sequence>
<dbReference type="SUPFAM" id="SSF56235">
    <property type="entry name" value="N-terminal nucleophile aminohydrolases (Ntn hydrolases)"/>
    <property type="match status" value="1"/>
</dbReference>
<dbReference type="GO" id="GO:0004066">
    <property type="term" value="F:asparagine synthase (glutamine-hydrolyzing) activity"/>
    <property type="evidence" value="ECO:0007669"/>
    <property type="project" value="UniProtKB-EC"/>
</dbReference>
<evidence type="ECO:0000259" key="6">
    <source>
        <dbReference type="Pfam" id="PF00733"/>
    </source>
</evidence>
<evidence type="ECO:0000256" key="5">
    <source>
        <dbReference type="PIRSR" id="PIRSR001589-3"/>
    </source>
</evidence>
<keyword evidence="8" id="KW-1185">Reference proteome</keyword>
<evidence type="ECO:0000313" key="8">
    <source>
        <dbReference type="Proteomes" id="UP000192342"/>
    </source>
</evidence>
<dbReference type="Gene3D" id="3.40.50.620">
    <property type="entry name" value="HUPs"/>
    <property type="match status" value="1"/>
</dbReference>
<dbReference type="GO" id="GO:0006529">
    <property type="term" value="P:asparagine biosynthetic process"/>
    <property type="evidence" value="ECO:0007669"/>
    <property type="project" value="InterPro"/>
</dbReference>